<evidence type="ECO:0000259" key="8">
    <source>
        <dbReference type="PROSITE" id="PS50928"/>
    </source>
</evidence>
<keyword evidence="5 7" id="KW-1133">Transmembrane helix</keyword>
<dbReference type="Gene3D" id="1.10.3720.10">
    <property type="entry name" value="MetI-like"/>
    <property type="match status" value="1"/>
</dbReference>
<feature type="transmembrane region" description="Helical" evidence="7">
    <location>
        <begin position="195"/>
        <end position="220"/>
    </location>
</feature>
<gene>
    <name evidence="9" type="ORF">DFP98_119148</name>
</gene>
<evidence type="ECO:0000256" key="3">
    <source>
        <dbReference type="ARBA" id="ARBA00022475"/>
    </source>
</evidence>
<evidence type="ECO:0000256" key="1">
    <source>
        <dbReference type="ARBA" id="ARBA00004651"/>
    </source>
</evidence>
<keyword evidence="3" id="KW-1003">Cell membrane</keyword>
<dbReference type="SUPFAM" id="SSF161098">
    <property type="entry name" value="MetI-like"/>
    <property type="match status" value="1"/>
</dbReference>
<keyword evidence="10" id="KW-1185">Reference proteome</keyword>
<name>A0A3D9IWL2_9BACL</name>
<dbReference type="InterPro" id="IPR035906">
    <property type="entry name" value="MetI-like_sf"/>
</dbReference>
<dbReference type="AlphaFoldDB" id="A0A3D9IWL2"/>
<keyword evidence="2 7" id="KW-0813">Transport</keyword>
<evidence type="ECO:0000256" key="5">
    <source>
        <dbReference type="ARBA" id="ARBA00022989"/>
    </source>
</evidence>
<evidence type="ECO:0000313" key="10">
    <source>
        <dbReference type="Proteomes" id="UP000256977"/>
    </source>
</evidence>
<keyword evidence="4 7" id="KW-0812">Transmembrane</keyword>
<protein>
    <submittedName>
        <fullName evidence="9">Multiple sugar transport system permease protein</fullName>
    </submittedName>
</protein>
<evidence type="ECO:0000256" key="2">
    <source>
        <dbReference type="ARBA" id="ARBA00022448"/>
    </source>
</evidence>
<keyword evidence="9" id="KW-0762">Sugar transport</keyword>
<feature type="transmembrane region" description="Helical" evidence="7">
    <location>
        <begin position="21"/>
        <end position="40"/>
    </location>
</feature>
<keyword evidence="6 7" id="KW-0472">Membrane</keyword>
<evidence type="ECO:0000256" key="4">
    <source>
        <dbReference type="ARBA" id="ARBA00022692"/>
    </source>
</evidence>
<dbReference type="RefSeq" id="WP_116062906.1">
    <property type="nucleotide sequence ID" value="NZ_QRDZ01000019.1"/>
</dbReference>
<dbReference type="Pfam" id="PF00528">
    <property type="entry name" value="BPD_transp_1"/>
    <property type="match status" value="1"/>
</dbReference>
<feature type="transmembrane region" description="Helical" evidence="7">
    <location>
        <begin position="256"/>
        <end position="274"/>
    </location>
</feature>
<dbReference type="PANTHER" id="PTHR43744:SF12">
    <property type="entry name" value="ABC TRANSPORTER PERMEASE PROTEIN MG189-RELATED"/>
    <property type="match status" value="1"/>
</dbReference>
<proteinExistence type="inferred from homology"/>
<feature type="transmembrane region" description="Helical" evidence="7">
    <location>
        <begin position="115"/>
        <end position="133"/>
    </location>
</feature>
<dbReference type="OrthoDB" id="9810086at2"/>
<dbReference type="GO" id="GO:0005886">
    <property type="term" value="C:plasma membrane"/>
    <property type="evidence" value="ECO:0007669"/>
    <property type="project" value="UniProtKB-SubCell"/>
</dbReference>
<dbReference type="InterPro" id="IPR000515">
    <property type="entry name" value="MetI-like"/>
</dbReference>
<organism evidence="9 10">
    <name type="scientific">Cohnella phaseoli</name>
    <dbReference type="NCBI Taxonomy" id="456490"/>
    <lineage>
        <taxon>Bacteria</taxon>
        <taxon>Bacillati</taxon>
        <taxon>Bacillota</taxon>
        <taxon>Bacilli</taxon>
        <taxon>Bacillales</taxon>
        <taxon>Paenibacillaceae</taxon>
        <taxon>Cohnella</taxon>
    </lineage>
</organism>
<evidence type="ECO:0000313" key="9">
    <source>
        <dbReference type="EMBL" id="RED65506.1"/>
    </source>
</evidence>
<comment type="similarity">
    <text evidence="7">Belongs to the binding-protein-dependent transport system permease family.</text>
</comment>
<feature type="transmembrane region" description="Helical" evidence="7">
    <location>
        <begin position="153"/>
        <end position="174"/>
    </location>
</feature>
<dbReference type="PROSITE" id="PS50928">
    <property type="entry name" value="ABC_TM1"/>
    <property type="match status" value="1"/>
</dbReference>
<evidence type="ECO:0000256" key="6">
    <source>
        <dbReference type="ARBA" id="ARBA00023136"/>
    </source>
</evidence>
<dbReference type="PANTHER" id="PTHR43744">
    <property type="entry name" value="ABC TRANSPORTER PERMEASE PROTEIN MG189-RELATED-RELATED"/>
    <property type="match status" value="1"/>
</dbReference>
<accession>A0A3D9IWL2</accession>
<dbReference type="CDD" id="cd06261">
    <property type="entry name" value="TM_PBP2"/>
    <property type="match status" value="1"/>
</dbReference>
<reference evidence="9 10" key="1">
    <citation type="submission" date="2018-07" db="EMBL/GenBank/DDBJ databases">
        <title>Genomic Encyclopedia of Type Strains, Phase III (KMG-III): the genomes of soil and plant-associated and newly described type strains.</title>
        <authorList>
            <person name="Whitman W."/>
        </authorList>
    </citation>
    <scope>NUCLEOTIDE SEQUENCE [LARGE SCALE GENOMIC DNA]</scope>
    <source>
        <strain evidence="9 10">CECT 7287</strain>
    </source>
</reference>
<comment type="subcellular location">
    <subcellularLocation>
        <location evidence="1 7">Cell membrane</location>
        <topology evidence="1 7">Multi-pass membrane protein</topology>
    </subcellularLocation>
</comment>
<dbReference type="EMBL" id="QRDZ01000019">
    <property type="protein sequence ID" value="RED65506.1"/>
    <property type="molecule type" value="Genomic_DNA"/>
</dbReference>
<feature type="domain" description="ABC transmembrane type-1" evidence="8">
    <location>
        <begin position="80"/>
        <end position="274"/>
    </location>
</feature>
<comment type="caution">
    <text evidence="9">The sequence shown here is derived from an EMBL/GenBank/DDBJ whole genome shotgun (WGS) entry which is preliminary data.</text>
</comment>
<evidence type="ECO:0000256" key="7">
    <source>
        <dbReference type="RuleBase" id="RU363032"/>
    </source>
</evidence>
<dbReference type="Proteomes" id="UP000256977">
    <property type="component" value="Unassembled WGS sequence"/>
</dbReference>
<sequence length="288" mass="32338">MSVLNEAEIKKTKGRALHGGIIALLLIGIPFQLFPFFWMVSNSFKTSLEIIQIPPTLLPETWNFSGVVDTFAKYPLWENLWNTIVLCGGVILTQIPISAMAAFSLSKLKPKFSKTLLLFFLGTLMISSQALMFPTYIMLSDLPIIHVNLLNNYLAYILPSASWGYMIFLFKGFFDGLPNELMEAGKIDGAGAFRMFAQIIVPLSKPVFAVNILQTFMAVYNDFIMPLFVFPSDKLWTIMVRIYTAQNGSFATWNNIMVMLTVATIPILLLYFAVQKQLVQGISMTGLK</sequence>
<dbReference type="GO" id="GO:0055085">
    <property type="term" value="P:transmembrane transport"/>
    <property type="evidence" value="ECO:0007669"/>
    <property type="project" value="InterPro"/>
</dbReference>
<feature type="transmembrane region" description="Helical" evidence="7">
    <location>
        <begin position="80"/>
        <end position="103"/>
    </location>
</feature>